<dbReference type="SUPFAM" id="SSF48150">
    <property type="entry name" value="DNA-glycosylase"/>
    <property type="match status" value="1"/>
</dbReference>
<protein>
    <submittedName>
        <fullName evidence="2">DNA-3-methyladenine glycosylase</fullName>
    </submittedName>
</protein>
<evidence type="ECO:0000313" key="3">
    <source>
        <dbReference type="Proteomes" id="UP000287605"/>
    </source>
</evidence>
<reference evidence="2 3" key="1">
    <citation type="submission" date="2017-05" db="EMBL/GenBank/DDBJ databases">
        <title>Vagococcus spp. assemblies.</title>
        <authorList>
            <person name="Gulvik C.A."/>
        </authorList>
    </citation>
    <scope>NUCLEOTIDE SEQUENCE [LARGE SCALE GENOMIC DNA]</scope>
    <source>
        <strain evidence="2 3">CCUG 51432</strain>
    </source>
</reference>
<dbReference type="GO" id="GO:0008725">
    <property type="term" value="F:DNA-3-methyladenine glycosylase activity"/>
    <property type="evidence" value="ECO:0007669"/>
    <property type="project" value="InterPro"/>
</dbReference>
<dbReference type="Gene3D" id="1.10.340.30">
    <property type="entry name" value="Hypothetical protein, domain 2"/>
    <property type="match status" value="1"/>
</dbReference>
<dbReference type="PANTHER" id="PTHR30037:SF4">
    <property type="entry name" value="DNA-3-METHYLADENINE GLYCOSYLASE I"/>
    <property type="match status" value="1"/>
</dbReference>
<comment type="caution">
    <text evidence="2">The sequence shown here is derived from an EMBL/GenBank/DDBJ whole genome shotgun (WGS) entry which is preliminary data.</text>
</comment>
<dbReference type="Proteomes" id="UP000287605">
    <property type="component" value="Unassembled WGS sequence"/>
</dbReference>
<dbReference type="RefSeq" id="WP_126807176.1">
    <property type="nucleotide sequence ID" value="NZ_NGKA01000003.1"/>
</dbReference>
<dbReference type="AlphaFoldDB" id="A0A430B1W8"/>
<keyword evidence="3" id="KW-1185">Reference proteome</keyword>
<feature type="binding site" evidence="1">
    <location>
        <position position="19"/>
    </location>
    <ligand>
        <name>Zn(2+)</name>
        <dbReference type="ChEBI" id="CHEBI:29105"/>
    </ligand>
</feature>
<sequence length="186" mass="21861">MEKVRCDWANQSEIERIYHDTQWGRPAHEDGYLFEMLVLESMQAGLSWKTILDKREAFREAFDQFDIEKVSRYDEKKIAELLSNPKIIRNKLKIQAAVNNAEMFLKIQKDHGSFDQFIWSYVNHQPVVNNFYSLSEVPSTTELAERITKDLKKAGFKFIGPTIIYAYMQSIGMVNDHLLTCEFRHC</sequence>
<feature type="binding site" evidence="1">
    <location>
        <position position="177"/>
    </location>
    <ligand>
        <name>Zn(2+)</name>
        <dbReference type="ChEBI" id="CHEBI:29105"/>
    </ligand>
</feature>
<dbReference type="InterPro" id="IPR005019">
    <property type="entry name" value="Adenine_glyco"/>
</dbReference>
<dbReference type="PANTHER" id="PTHR30037">
    <property type="entry name" value="DNA-3-METHYLADENINE GLYCOSYLASE 1"/>
    <property type="match status" value="1"/>
</dbReference>
<feature type="binding site" evidence="1">
    <location>
        <position position="6"/>
    </location>
    <ligand>
        <name>Zn(2+)</name>
        <dbReference type="ChEBI" id="CHEBI:29105"/>
    </ligand>
</feature>
<dbReference type="InterPro" id="IPR011257">
    <property type="entry name" value="DNA_glycosylase"/>
</dbReference>
<dbReference type="Pfam" id="PF03352">
    <property type="entry name" value="Adenine_glyco"/>
    <property type="match status" value="1"/>
</dbReference>
<dbReference type="GO" id="GO:0046872">
    <property type="term" value="F:metal ion binding"/>
    <property type="evidence" value="ECO:0007669"/>
    <property type="project" value="UniProtKB-KW"/>
</dbReference>
<dbReference type="InterPro" id="IPR052891">
    <property type="entry name" value="DNA-3mA_glycosylase"/>
</dbReference>
<feature type="binding site" evidence="1">
    <location>
        <position position="181"/>
    </location>
    <ligand>
        <name>Zn(2+)</name>
        <dbReference type="ChEBI" id="CHEBI:29105"/>
    </ligand>
</feature>
<evidence type="ECO:0000256" key="1">
    <source>
        <dbReference type="PIRSR" id="PIRSR605019-1"/>
    </source>
</evidence>
<dbReference type="OrthoDB" id="9807664at2"/>
<keyword evidence="1" id="KW-0479">Metal-binding</keyword>
<keyword evidence="1" id="KW-0862">Zinc</keyword>
<proteinExistence type="predicted"/>
<gene>
    <name evidence="2" type="ORF">CBF29_03030</name>
</gene>
<organism evidence="2 3">
    <name type="scientific">Vagococcus elongatus</name>
    <dbReference type="NCBI Taxonomy" id="180344"/>
    <lineage>
        <taxon>Bacteria</taxon>
        <taxon>Bacillati</taxon>
        <taxon>Bacillota</taxon>
        <taxon>Bacilli</taxon>
        <taxon>Lactobacillales</taxon>
        <taxon>Enterococcaceae</taxon>
        <taxon>Vagococcus</taxon>
    </lineage>
</organism>
<dbReference type="EMBL" id="NGKA01000003">
    <property type="protein sequence ID" value="RSU14289.1"/>
    <property type="molecule type" value="Genomic_DNA"/>
</dbReference>
<evidence type="ECO:0000313" key="2">
    <source>
        <dbReference type="EMBL" id="RSU14289.1"/>
    </source>
</evidence>
<name>A0A430B1W8_9ENTE</name>
<dbReference type="GO" id="GO:0006284">
    <property type="term" value="P:base-excision repair"/>
    <property type="evidence" value="ECO:0007669"/>
    <property type="project" value="InterPro"/>
</dbReference>
<accession>A0A430B1W8</accession>